<feature type="site" description="Could be important to modulate the pK values of the two catalytic cysteine residues" evidence="8">
    <location>
        <position position="154"/>
    </location>
</feature>
<comment type="subcellular location">
    <subcellularLocation>
        <location evidence="8">Cytoplasm</location>
    </subcellularLocation>
</comment>
<proteinExistence type="inferred from homology"/>
<dbReference type="AlphaFoldDB" id="A0A545AW99"/>
<dbReference type="HAMAP" id="MF_00197">
    <property type="entry name" value="DAP_epimerase"/>
    <property type="match status" value="1"/>
</dbReference>
<dbReference type="EMBL" id="VIRS01000007">
    <property type="protein sequence ID" value="TQS44895.1"/>
    <property type="molecule type" value="Genomic_DNA"/>
</dbReference>
<name>A0A545AW99_9ACTN</name>
<feature type="compositionally biased region" description="Pro residues" evidence="10">
    <location>
        <begin position="336"/>
        <end position="373"/>
    </location>
</feature>
<evidence type="ECO:0000256" key="10">
    <source>
        <dbReference type="SAM" id="MobiDB-lite"/>
    </source>
</evidence>
<feature type="binding site" evidence="8">
    <location>
        <position position="184"/>
    </location>
    <ligand>
        <name>substrate</name>
    </ligand>
</feature>
<comment type="caution">
    <text evidence="11">The sequence shown here is derived from an EMBL/GenBank/DDBJ whole genome shotgun (WGS) entry which is preliminary data.</text>
</comment>
<comment type="caution">
    <text evidence="8">Lacks conserved residue(s) required for the propagation of feature annotation.</text>
</comment>
<evidence type="ECO:0000256" key="1">
    <source>
        <dbReference type="ARBA" id="ARBA00005196"/>
    </source>
</evidence>
<sequence>MPFAKGHGTENDFVIVPDPDGVLDISPQLVRALCDRRAGIGADGLLRVVRTNRIPEGLGLDGEWFMDYRNGDGSIAEMCGNGSRVFARYLVESGLARPGTMRIATRAGTKLVVVPDERSDITVDMGPAVFGTEAVVQVGGRPFAGIAVSMGNPHLVCGTALPVGDIDLSSAPEFDPGLFPTGVNVEVVNVLAGDPRTTPGVPAPEGYDLHVRMRVYERGSGETRSCGTGACAVAAVALRSAGKSTGRVAVDVPGGRVSVTVTTATTLLEGPAVLVGAGRLAPEWVAEITGGGIPATPPSMVVQAEQGVPLDDEAPTGPGRHGATTPRYAPADPADWPTPAPPRPTPVSPATAPRPAPAPPAAGPRPASAPPAAGPRATPAPSAAPRPASAPPAAGPRPAPAPSAAPRPAAAAAAERTAAEEWLESARPGANERLISMPPPPAAPDERPAPPPADRAAHLRAVADEAAHRAQQSATVGPRA</sequence>
<keyword evidence="12" id="KW-1185">Reference proteome</keyword>
<keyword evidence="4 8" id="KW-0028">Amino-acid biosynthesis</keyword>
<evidence type="ECO:0000256" key="6">
    <source>
        <dbReference type="ARBA" id="ARBA00023235"/>
    </source>
</evidence>
<feature type="region of interest" description="Disordered" evidence="10">
    <location>
        <begin position="461"/>
        <end position="480"/>
    </location>
</feature>
<dbReference type="UniPathway" id="UPA00034">
    <property type="reaction ID" value="UER00025"/>
</dbReference>
<evidence type="ECO:0000256" key="8">
    <source>
        <dbReference type="HAMAP-Rule" id="MF_00197"/>
    </source>
</evidence>
<comment type="catalytic activity">
    <reaction evidence="7 8">
        <text>(2S,6S)-2,6-diaminopimelate = meso-2,6-diaminopimelate</text>
        <dbReference type="Rhea" id="RHEA:15393"/>
        <dbReference type="ChEBI" id="CHEBI:57609"/>
        <dbReference type="ChEBI" id="CHEBI:57791"/>
        <dbReference type="EC" id="5.1.1.7"/>
    </reaction>
</comment>
<organism evidence="11 12">
    <name type="scientific">Cryptosporangium phraense</name>
    <dbReference type="NCBI Taxonomy" id="2593070"/>
    <lineage>
        <taxon>Bacteria</taxon>
        <taxon>Bacillati</taxon>
        <taxon>Actinomycetota</taxon>
        <taxon>Actinomycetes</taxon>
        <taxon>Cryptosporangiales</taxon>
        <taxon>Cryptosporangiaceae</taxon>
        <taxon>Cryptosporangium</taxon>
    </lineage>
</organism>
<dbReference type="FunCoup" id="A0A545AW99">
    <property type="interactions" value="332"/>
</dbReference>
<dbReference type="SUPFAM" id="SSF54506">
    <property type="entry name" value="Diaminopimelate epimerase-like"/>
    <property type="match status" value="2"/>
</dbReference>
<feature type="compositionally biased region" description="Pro residues" evidence="10">
    <location>
        <begin position="382"/>
        <end position="405"/>
    </location>
</feature>
<keyword evidence="8" id="KW-0963">Cytoplasm</keyword>
<feature type="active site" evidence="9">
    <location>
        <position position="79"/>
    </location>
</feature>
<feature type="region of interest" description="Disordered" evidence="10">
    <location>
        <begin position="309"/>
        <end position="456"/>
    </location>
</feature>
<protein>
    <recommendedName>
        <fullName evidence="3 8">Diaminopimelate epimerase</fullName>
        <shortName evidence="8">DAP epimerase</shortName>
        <ecNumber evidence="3 8">5.1.1.7</ecNumber>
    </recommendedName>
    <alternativeName>
        <fullName evidence="8">PLP-independent amino acid racemase</fullName>
    </alternativeName>
</protein>
<dbReference type="Pfam" id="PF01678">
    <property type="entry name" value="DAP_epimerase"/>
    <property type="match status" value="2"/>
</dbReference>
<dbReference type="Proteomes" id="UP000317982">
    <property type="component" value="Unassembled WGS sequence"/>
</dbReference>
<evidence type="ECO:0000313" key="12">
    <source>
        <dbReference type="Proteomes" id="UP000317982"/>
    </source>
</evidence>
<dbReference type="PROSITE" id="PS01326">
    <property type="entry name" value="DAP_EPIMERASE"/>
    <property type="match status" value="1"/>
</dbReference>
<dbReference type="PANTHER" id="PTHR31689:SF0">
    <property type="entry name" value="DIAMINOPIMELATE EPIMERASE"/>
    <property type="match status" value="1"/>
</dbReference>
<dbReference type="InterPro" id="IPR001653">
    <property type="entry name" value="DAP_epimerase_DapF"/>
</dbReference>
<dbReference type="InParanoid" id="A0A545AW99"/>
<feature type="binding site" evidence="8">
    <location>
        <position position="70"/>
    </location>
    <ligand>
        <name>substrate</name>
    </ligand>
</feature>
<evidence type="ECO:0000256" key="3">
    <source>
        <dbReference type="ARBA" id="ARBA00013080"/>
    </source>
</evidence>
<feature type="binding site" evidence="8">
    <location>
        <begin position="80"/>
        <end position="81"/>
    </location>
    <ligand>
        <name>substrate</name>
    </ligand>
</feature>
<reference evidence="11 12" key="1">
    <citation type="submission" date="2019-07" db="EMBL/GenBank/DDBJ databases">
        <title>Cryptosporangium phraense sp. nov., isolated from plant litter.</title>
        <authorList>
            <person name="Suriyachadkun C."/>
        </authorList>
    </citation>
    <scope>NUCLEOTIDE SEQUENCE [LARGE SCALE GENOMIC DNA]</scope>
    <source>
        <strain evidence="11 12">A-T 5661</strain>
    </source>
</reference>
<dbReference type="Gene3D" id="3.10.310.10">
    <property type="entry name" value="Diaminopimelate Epimerase, Chain A, domain 1"/>
    <property type="match status" value="2"/>
</dbReference>
<comment type="function">
    <text evidence="8">Catalyzes the stereoinversion of LL-2,6-diaminopimelate (L,L-DAP) to meso-diaminopimelate (meso-DAP), a precursor of L-lysine and an essential component of the bacterial peptidoglycan.</text>
</comment>
<dbReference type="InterPro" id="IPR018510">
    <property type="entry name" value="DAP_epimerase_AS"/>
</dbReference>
<dbReference type="PANTHER" id="PTHR31689">
    <property type="entry name" value="DIAMINOPIMELATE EPIMERASE, CHLOROPLASTIC"/>
    <property type="match status" value="1"/>
</dbReference>
<comment type="pathway">
    <text evidence="1 8">Amino-acid biosynthesis; L-lysine biosynthesis via DAP pathway; DL-2,6-diaminopimelate from LL-2,6-diaminopimelate: step 1/1.</text>
</comment>
<dbReference type="OrthoDB" id="9805408at2"/>
<feature type="binding site" evidence="8">
    <location>
        <begin position="217"/>
        <end position="218"/>
    </location>
    <ligand>
        <name>substrate</name>
    </ligand>
</feature>
<comment type="similarity">
    <text evidence="2 8">Belongs to the diaminopimelate epimerase family.</text>
</comment>
<keyword evidence="5 8" id="KW-0457">Lysine biosynthesis</keyword>
<gene>
    <name evidence="8" type="primary">dapF</name>
    <name evidence="11" type="ORF">FL583_12940</name>
</gene>
<feature type="active site" description="Proton donor" evidence="8">
    <location>
        <position position="79"/>
    </location>
</feature>
<feature type="site" description="Could be important to modulate the pK values of the two catalytic cysteine residues" evidence="8">
    <location>
        <position position="217"/>
    </location>
</feature>
<evidence type="ECO:0000313" key="11">
    <source>
        <dbReference type="EMBL" id="TQS44895.1"/>
    </source>
</evidence>
<evidence type="ECO:0000256" key="4">
    <source>
        <dbReference type="ARBA" id="ARBA00022605"/>
    </source>
</evidence>
<dbReference type="EC" id="5.1.1.7" evidence="3 8"/>
<comment type="subunit">
    <text evidence="8">Homodimer.</text>
</comment>
<feature type="compositionally biased region" description="Pro residues" evidence="10">
    <location>
        <begin position="437"/>
        <end position="453"/>
    </location>
</feature>
<keyword evidence="6 8" id="KW-0413">Isomerase</keyword>
<evidence type="ECO:0000256" key="7">
    <source>
        <dbReference type="ARBA" id="ARBA00051712"/>
    </source>
</evidence>
<dbReference type="GO" id="GO:0008837">
    <property type="term" value="F:diaminopimelate epimerase activity"/>
    <property type="evidence" value="ECO:0007669"/>
    <property type="project" value="UniProtKB-UniRule"/>
</dbReference>
<feature type="compositionally biased region" description="Polar residues" evidence="10">
    <location>
        <begin position="470"/>
        <end position="480"/>
    </location>
</feature>
<evidence type="ECO:0000256" key="2">
    <source>
        <dbReference type="ARBA" id="ARBA00010219"/>
    </source>
</evidence>
<feature type="compositionally biased region" description="Low complexity" evidence="10">
    <location>
        <begin position="406"/>
        <end position="416"/>
    </location>
</feature>
<feature type="binding site" evidence="8">
    <location>
        <position position="152"/>
    </location>
    <ligand>
        <name>substrate</name>
    </ligand>
</feature>
<feature type="binding site" evidence="8">
    <location>
        <position position="11"/>
    </location>
    <ligand>
        <name>substrate</name>
    </ligand>
</feature>
<evidence type="ECO:0000256" key="5">
    <source>
        <dbReference type="ARBA" id="ARBA00023154"/>
    </source>
</evidence>
<evidence type="ECO:0000256" key="9">
    <source>
        <dbReference type="PROSITE-ProRule" id="PRU10125"/>
    </source>
</evidence>
<accession>A0A545AW99</accession>
<feature type="binding site" evidence="8">
    <location>
        <begin position="227"/>
        <end position="228"/>
    </location>
    <ligand>
        <name>substrate</name>
    </ligand>
</feature>
<dbReference type="GO" id="GO:0009089">
    <property type="term" value="P:lysine biosynthetic process via diaminopimelate"/>
    <property type="evidence" value="ECO:0007669"/>
    <property type="project" value="UniProtKB-UniRule"/>
</dbReference>
<dbReference type="GO" id="GO:0005829">
    <property type="term" value="C:cytosol"/>
    <property type="evidence" value="ECO:0007669"/>
    <property type="project" value="TreeGrafter"/>
</dbReference>
<dbReference type="NCBIfam" id="TIGR00652">
    <property type="entry name" value="DapF"/>
    <property type="match status" value="1"/>
</dbReference>
<feature type="active site" description="Proton acceptor" evidence="8">
    <location>
        <position position="226"/>
    </location>
</feature>